<dbReference type="AlphaFoldDB" id="A0A368H1P7"/>
<gene>
    <name evidence="9" type="ORF">ANCCAN_04753</name>
</gene>
<dbReference type="STRING" id="29170.A0A368H1P7"/>
<dbReference type="GO" id="GO:0008270">
    <property type="term" value="F:zinc ion binding"/>
    <property type="evidence" value="ECO:0007669"/>
    <property type="project" value="UniProtKB-UniRule"/>
</dbReference>
<keyword evidence="4 6" id="KW-0862">Zinc</keyword>
<feature type="binding site" evidence="6">
    <location>
        <position position="56"/>
    </location>
    <ligand>
        <name>Zn(2+)</name>
        <dbReference type="ChEBI" id="CHEBI:29105"/>
        <note>catalytic</note>
    </ligand>
</feature>
<reference evidence="9 10" key="1">
    <citation type="submission" date="2014-10" db="EMBL/GenBank/DDBJ databases">
        <title>Draft genome of the hookworm Ancylostoma caninum.</title>
        <authorList>
            <person name="Mitreva M."/>
        </authorList>
    </citation>
    <scope>NUCLEOTIDE SEQUENCE [LARGE SCALE GENOMIC DNA]</scope>
    <source>
        <strain evidence="9 10">Baltimore</strain>
    </source>
</reference>
<evidence type="ECO:0000259" key="8">
    <source>
        <dbReference type="PROSITE" id="PS51864"/>
    </source>
</evidence>
<dbReference type="EC" id="3.4.24.-" evidence="7"/>
<feature type="binding site" evidence="6">
    <location>
        <position position="60"/>
    </location>
    <ligand>
        <name>Zn(2+)</name>
        <dbReference type="ChEBI" id="CHEBI:29105"/>
        <note>catalytic</note>
    </ligand>
</feature>
<evidence type="ECO:0000256" key="5">
    <source>
        <dbReference type="ARBA" id="ARBA00023049"/>
    </source>
</evidence>
<feature type="active site" evidence="6">
    <location>
        <position position="57"/>
    </location>
</feature>
<feature type="domain" description="Peptidase M12A" evidence="8">
    <location>
        <begin position="1"/>
        <end position="97"/>
    </location>
</feature>
<evidence type="ECO:0000256" key="7">
    <source>
        <dbReference type="RuleBase" id="RU361183"/>
    </source>
</evidence>
<evidence type="ECO:0000256" key="6">
    <source>
        <dbReference type="PROSITE-ProRule" id="PRU01211"/>
    </source>
</evidence>
<dbReference type="EMBL" id="JOJR01000037">
    <property type="protein sequence ID" value="RCN49180.1"/>
    <property type="molecule type" value="Genomic_DNA"/>
</dbReference>
<dbReference type="Proteomes" id="UP000252519">
    <property type="component" value="Unassembled WGS sequence"/>
</dbReference>
<comment type="caution">
    <text evidence="6">Lacks conserved residue(s) required for the propagation of feature annotation.</text>
</comment>
<accession>A0A368H1P7</accession>
<evidence type="ECO:0000256" key="3">
    <source>
        <dbReference type="ARBA" id="ARBA00022801"/>
    </source>
</evidence>
<name>A0A368H1P7_ANCCA</name>
<dbReference type="SUPFAM" id="SSF55486">
    <property type="entry name" value="Metalloproteases ('zincins'), catalytic domain"/>
    <property type="match status" value="1"/>
</dbReference>
<dbReference type="Pfam" id="PF01400">
    <property type="entry name" value="Astacin"/>
    <property type="match status" value="1"/>
</dbReference>
<keyword evidence="10" id="KW-1185">Reference proteome</keyword>
<organism evidence="9 10">
    <name type="scientific">Ancylostoma caninum</name>
    <name type="common">Dog hookworm</name>
    <dbReference type="NCBI Taxonomy" id="29170"/>
    <lineage>
        <taxon>Eukaryota</taxon>
        <taxon>Metazoa</taxon>
        <taxon>Ecdysozoa</taxon>
        <taxon>Nematoda</taxon>
        <taxon>Chromadorea</taxon>
        <taxon>Rhabditida</taxon>
        <taxon>Rhabditina</taxon>
        <taxon>Rhabditomorpha</taxon>
        <taxon>Strongyloidea</taxon>
        <taxon>Ancylostomatidae</taxon>
        <taxon>Ancylostomatinae</taxon>
        <taxon>Ancylostoma</taxon>
    </lineage>
</organism>
<comment type="cofactor">
    <cofactor evidence="6 7">
        <name>Zn(2+)</name>
        <dbReference type="ChEBI" id="CHEBI:29105"/>
    </cofactor>
    <text evidence="6 7">Binds 1 zinc ion per subunit.</text>
</comment>
<dbReference type="InterPro" id="IPR024079">
    <property type="entry name" value="MetalloPept_cat_dom_sf"/>
</dbReference>
<sequence>MKHQERYVAKRYISRPAVSNITKAGGCWSSLGLQLDKENQTISLDDDCAMLGPIIHEIAHALSVDHTMTRPDRDEYIDIDFNNVLKKNHYNFIKKYR</sequence>
<dbReference type="PANTHER" id="PTHR10127:SF780">
    <property type="entry name" value="METALLOENDOPEPTIDASE"/>
    <property type="match status" value="1"/>
</dbReference>
<feature type="binding site" evidence="6">
    <location>
        <position position="66"/>
    </location>
    <ligand>
        <name>Zn(2+)</name>
        <dbReference type="ChEBI" id="CHEBI:29105"/>
        <note>catalytic</note>
    </ligand>
</feature>
<evidence type="ECO:0000256" key="1">
    <source>
        <dbReference type="ARBA" id="ARBA00022670"/>
    </source>
</evidence>
<evidence type="ECO:0000256" key="2">
    <source>
        <dbReference type="ARBA" id="ARBA00022723"/>
    </source>
</evidence>
<dbReference type="PRINTS" id="PR00480">
    <property type="entry name" value="ASTACIN"/>
</dbReference>
<dbReference type="GO" id="GO:0006508">
    <property type="term" value="P:proteolysis"/>
    <property type="evidence" value="ECO:0007669"/>
    <property type="project" value="UniProtKB-KW"/>
</dbReference>
<evidence type="ECO:0000313" key="9">
    <source>
        <dbReference type="EMBL" id="RCN49180.1"/>
    </source>
</evidence>
<dbReference type="InterPro" id="IPR001506">
    <property type="entry name" value="Peptidase_M12A"/>
</dbReference>
<evidence type="ECO:0000313" key="10">
    <source>
        <dbReference type="Proteomes" id="UP000252519"/>
    </source>
</evidence>
<evidence type="ECO:0000256" key="4">
    <source>
        <dbReference type="ARBA" id="ARBA00022833"/>
    </source>
</evidence>
<protein>
    <recommendedName>
        <fullName evidence="7">Metalloendopeptidase</fullName>
        <ecNumber evidence="7">3.4.24.-</ecNumber>
    </recommendedName>
</protein>
<dbReference type="Gene3D" id="3.40.390.10">
    <property type="entry name" value="Collagenase (Catalytic Domain)"/>
    <property type="match status" value="1"/>
</dbReference>
<keyword evidence="1 6" id="KW-0645">Protease</keyword>
<dbReference type="OrthoDB" id="5808529at2759"/>
<dbReference type="PROSITE" id="PS51864">
    <property type="entry name" value="ASTACIN"/>
    <property type="match status" value="1"/>
</dbReference>
<keyword evidence="2 6" id="KW-0479">Metal-binding</keyword>
<keyword evidence="5 6" id="KW-0482">Metalloprotease</keyword>
<dbReference type="GO" id="GO:0004222">
    <property type="term" value="F:metalloendopeptidase activity"/>
    <property type="evidence" value="ECO:0007669"/>
    <property type="project" value="UniProtKB-UniRule"/>
</dbReference>
<keyword evidence="3 6" id="KW-0378">Hydrolase</keyword>
<dbReference type="PANTHER" id="PTHR10127">
    <property type="entry name" value="DISCOIDIN, CUB, EGF, LAMININ , AND ZINC METALLOPROTEASE DOMAIN CONTAINING"/>
    <property type="match status" value="1"/>
</dbReference>
<comment type="caution">
    <text evidence="9">The sequence shown here is derived from an EMBL/GenBank/DDBJ whole genome shotgun (WGS) entry which is preliminary data.</text>
</comment>
<proteinExistence type="predicted"/>